<evidence type="ECO:0000259" key="13">
    <source>
        <dbReference type="PROSITE" id="PS50880"/>
    </source>
</evidence>
<evidence type="ECO:0000256" key="9">
    <source>
        <dbReference type="ARBA" id="ARBA00022842"/>
    </source>
</evidence>
<dbReference type="EMBL" id="CP017015">
    <property type="protein sequence ID" value="AOG61089.1"/>
    <property type="molecule type" value="Genomic_DNA"/>
</dbReference>
<evidence type="ECO:0000256" key="5">
    <source>
        <dbReference type="ARBA" id="ARBA00022723"/>
    </source>
</evidence>
<dbReference type="PANTHER" id="PTHR39156">
    <property type="entry name" value="RIBONUCLEASE M5"/>
    <property type="match status" value="1"/>
</dbReference>
<evidence type="ECO:0000256" key="7">
    <source>
        <dbReference type="ARBA" id="ARBA00022759"/>
    </source>
</evidence>
<dbReference type="Pfam" id="PF13331">
    <property type="entry name" value="DUF4093"/>
    <property type="match status" value="1"/>
</dbReference>
<keyword evidence="5" id="KW-0479">Metal-binding</keyword>
<dbReference type="STRING" id="216938.SHELI_v1c11420"/>
<comment type="similarity">
    <text evidence="11">Belongs to the ribonuclease M5 family.</text>
</comment>
<dbReference type="KEGG" id="shj:SHELI_v1c11420"/>
<dbReference type="InterPro" id="IPR025156">
    <property type="entry name" value="RNase_M5_C"/>
</dbReference>
<evidence type="ECO:0000256" key="2">
    <source>
        <dbReference type="ARBA" id="ARBA00022517"/>
    </source>
</evidence>
<dbReference type="GO" id="GO:0019843">
    <property type="term" value="F:rRNA binding"/>
    <property type="evidence" value="ECO:0007669"/>
    <property type="project" value="UniProtKB-KW"/>
</dbReference>
<dbReference type="InterPro" id="IPR034141">
    <property type="entry name" value="TOPRIM_RNase_M5-like"/>
</dbReference>
<dbReference type="CDD" id="cd01027">
    <property type="entry name" value="TOPRIM_RNase_M5_like"/>
    <property type="match status" value="1"/>
</dbReference>
<sequence>MKIKQIVIVEGKTDTAKLKQVFGKDNIETIETNGLALNNETLDFIKALNRTRGVIIFTDPDGPGIKIRDTINAYLDFKCFHAFINKKEIKNEKKIGIAEAETESIKKALENIVKFDSDNNDSISWEEFLKNDFFKTKNRIKIANHFNWSEKINSKKLFKWLNLLNLNVDQIKKIIEE</sequence>
<evidence type="ECO:0000313" key="15">
    <source>
        <dbReference type="Proteomes" id="UP000094378"/>
    </source>
</evidence>
<dbReference type="NCBIfam" id="TIGR00334">
    <property type="entry name" value="5S_RNA_mat_M5"/>
    <property type="match status" value="1"/>
</dbReference>
<keyword evidence="1 11" id="KW-0963">Cytoplasm</keyword>
<evidence type="ECO:0000256" key="1">
    <source>
        <dbReference type="ARBA" id="ARBA00022490"/>
    </source>
</evidence>
<dbReference type="InterPro" id="IPR004466">
    <property type="entry name" value="RNase_M5"/>
</dbReference>
<name>A0A1B3SMC9_9MOLU</name>
<keyword evidence="10 11" id="KW-0694">RNA-binding</keyword>
<keyword evidence="6 11" id="KW-0699">rRNA-binding</keyword>
<gene>
    <name evidence="11 14" type="primary">rnmV</name>
    <name evidence="14" type="ORF">SHELI_v1c11420</name>
</gene>
<dbReference type="Pfam" id="PF01751">
    <property type="entry name" value="Toprim"/>
    <property type="match status" value="1"/>
</dbReference>
<keyword evidence="3 11" id="KW-0698">rRNA processing</keyword>
<reference evidence="14 15" key="1">
    <citation type="submission" date="2016-08" db="EMBL/GenBank/DDBJ databases">
        <title>Complete genome sequence of Spiroplasma helicoides TABS-2 (DSM 22551).</title>
        <authorList>
            <person name="Shen W.-Y."/>
            <person name="Lo W.-S."/>
            <person name="Lai Y.-C."/>
            <person name="Kuo C.-H."/>
        </authorList>
    </citation>
    <scope>NUCLEOTIDE SEQUENCE [LARGE SCALE GENOMIC DNA]</scope>
    <source>
        <strain evidence="14 15">TABS-2</strain>
    </source>
</reference>
<dbReference type="GO" id="GO:0043822">
    <property type="term" value="F:ribonuclease M5 activity"/>
    <property type="evidence" value="ECO:0007669"/>
    <property type="project" value="UniProtKB-UniRule"/>
</dbReference>
<dbReference type="EC" id="3.1.26.8" evidence="11 12"/>
<evidence type="ECO:0000256" key="3">
    <source>
        <dbReference type="ARBA" id="ARBA00022552"/>
    </source>
</evidence>
<feature type="domain" description="Toprim" evidence="13">
    <location>
        <begin position="4"/>
        <end position="95"/>
    </location>
</feature>
<dbReference type="PROSITE" id="PS00018">
    <property type="entry name" value="EF_HAND_1"/>
    <property type="match status" value="1"/>
</dbReference>
<keyword evidence="2 11" id="KW-0690">Ribosome biogenesis</keyword>
<dbReference type="HAMAP" id="MF_01469">
    <property type="entry name" value="RNase_M5"/>
    <property type="match status" value="1"/>
</dbReference>
<keyword evidence="8 11" id="KW-0378">Hydrolase</keyword>
<keyword evidence="9" id="KW-0460">Magnesium</keyword>
<proteinExistence type="inferred from homology"/>
<keyword evidence="4 11" id="KW-0540">Nuclease</keyword>
<evidence type="ECO:0000313" key="14">
    <source>
        <dbReference type="EMBL" id="AOG61089.1"/>
    </source>
</evidence>
<dbReference type="Proteomes" id="UP000094378">
    <property type="component" value="Chromosome"/>
</dbReference>
<dbReference type="PANTHER" id="PTHR39156:SF1">
    <property type="entry name" value="RIBONUCLEASE M5"/>
    <property type="match status" value="1"/>
</dbReference>
<evidence type="ECO:0000256" key="12">
    <source>
        <dbReference type="NCBIfam" id="TIGR00334"/>
    </source>
</evidence>
<evidence type="ECO:0000256" key="6">
    <source>
        <dbReference type="ARBA" id="ARBA00022730"/>
    </source>
</evidence>
<protein>
    <recommendedName>
        <fullName evidence="11 12">Ribonuclease M5</fullName>
        <ecNumber evidence="11 12">3.1.26.8</ecNumber>
    </recommendedName>
    <alternativeName>
        <fullName evidence="11">RNase M5</fullName>
    </alternativeName>
    <alternativeName>
        <fullName evidence="11">Ribosomal RNA terminal maturase M5</fullName>
    </alternativeName>
</protein>
<dbReference type="GO" id="GO:0046872">
    <property type="term" value="F:metal ion binding"/>
    <property type="evidence" value="ECO:0007669"/>
    <property type="project" value="UniProtKB-KW"/>
</dbReference>
<dbReference type="Gene3D" id="3.40.1360.10">
    <property type="match status" value="1"/>
</dbReference>
<dbReference type="InterPro" id="IPR018247">
    <property type="entry name" value="EF_Hand_1_Ca_BS"/>
</dbReference>
<accession>A0A1B3SMC9</accession>
<dbReference type="GO" id="GO:0006364">
    <property type="term" value="P:rRNA processing"/>
    <property type="evidence" value="ECO:0007669"/>
    <property type="project" value="UniProtKB-UniRule"/>
</dbReference>
<dbReference type="AlphaFoldDB" id="A0A1B3SMC9"/>
<keyword evidence="15" id="KW-1185">Reference proteome</keyword>
<dbReference type="OrthoDB" id="9791329at2"/>
<dbReference type="SUPFAM" id="SSF110455">
    <property type="entry name" value="Toprim domain"/>
    <property type="match status" value="1"/>
</dbReference>
<dbReference type="PROSITE" id="PS50880">
    <property type="entry name" value="TOPRIM"/>
    <property type="match status" value="1"/>
</dbReference>
<evidence type="ECO:0000256" key="4">
    <source>
        <dbReference type="ARBA" id="ARBA00022722"/>
    </source>
</evidence>
<evidence type="ECO:0000256" key="8">
    <source>
        <dbReference type="ARBA" id="ARBA00022801"/>
    </source>
</evidence>
<dbReference type="GO" id="GO:0005737">
    <property type="term" value="C:cytoplasm"/>
    <property type="evidence" value="ECO:0007669"/>
    <property type="project" value="UniProtKB-SubCell"/>
</dbReference>
<comment type="catalytic activity">
    <reaction evidence="11">
        <text>Endonucleolytic cleavage of RNA, removing 21 and 42 nucleotides, respectively, from the 5'- and 3'-termini of a 5S-rRNA precursor.</text>
        <dbReference type="EC" id="3.1.26.8"/>
    </reaction>
</comment>
<evidence type="ECO:0000256" key="11">
    <source>
        <dbReference type="HAMAP-Rule" id="MF_01469"/>
    </source>
</evidence>
<dbReference type="SMART" id="SM00493">
    <property type="entry name" value="TOPRIM"/>
    <property type="match status" value="1"/>
</dbReference>
<dbReference type="InterPro" id="IPR006171">
    <property type="entry name" value="TOPRIM_dom"/>
</dbReference>
<dbReference type="PATRIC" id="fig|216938.3.peg.1161"/>
<evidence type="ECO:0000256" key="10">
    <source>
        <dbReference type="ARBA" id="ARBA00022884"/>
    </source>
</evidence>
<comment type="function">
    <text evidence="11">Required for correct processing of both the 5' and 3' ends of 5S rRNA precursor. Cleaves both sides of a double-stranded region yielding mature 5S rRNA in one step.</text>
</comment>
<organism evidence="14 15">
    <name type="scientific">Spiroplasma helicoides</name>
    <dbReference type="NCBI Taxonomy" id="216938"/>
    <lineage>
        <taxon>Bacteria</taxon>
        <taxon>Bacillati</taxon>
        <taxon>Mycoplasmatota</taxon>
        <taxon>Mollicutes</taxon>
        <taxon>Entomoplasmatales</taxon>
        <taxon>Spiroplasmataceae</taxon>
        <taxon>Spiroplasma</taxon>
    </lineage>
</organism>
<dbReference type="RefSeq" id="WP_069117540.1">
    <property type="nucleotide sequence ID" value="NZ_CP017015.1"/>
</dbReference>
<keyword evidence="7 11" id="KW-0255">Endonuclease</keyword>
<comment type="subcellular location">
    <subcellularLocation>
        <location evidence="11">Cytoplasm</location>
    </subcellularLocation>
</comment>